<gene>
    <name evidence="1" type="ORF">BUE93_11220</name>
</gene>
<dbReference type="Proteomes" id="UP000239469">
    <property type="component" value="Unassembled WGS sequence"/>
</dbReference>
<organism evidence="1 2">
    <name type="scientific">Chromobacterium amazonense</name>
    <dbReference type="NCBI Taxonomy" id="1382803"/>
    <lineage>
        <taxon>Bacteria</taxon>
        <taxon>Pseudomonadati</taxon>
        <taxon>Pseudomonadota</taxon>
        <taxon>Betaproteobacteria</taxon>
        <taxon>Neisseriales</taxon>
        <taxon>Chromobacteriaceae</taxon>
        <taxon>Chromobacterium</taxon>
    </lineage>
</organism>
<reference evidence="1 2" key="1">
    <citation type="submission" date="2017-01" db="EMBL/GenBank/DDBJ databases">
        <title>New insights into the genetic diversity of Chromobacterium isolated from tropical freshwater lake.</title>
        <authorList>
            <person name="Santos A.B."/>
            <person name="Nascimento A.M."/>
            <person name="Da Silva P.C."/>
        </authorList>
    </citation>
    <scope>NUCLEOTIDE SEQUENCE [LARGE SCALE GENOMIC DNA]</scope>
    <source>
        <strain evidence="1 2">56AF</strain>
    </source>
</reference>
<name>A0A2S9X579_9NEIS</name>
<dbReference type="EMBL" id="MTBD01000025">
    <property type="protein sequence ID" value="PRP70835.1"/>
    <property type="molecule type" value="Genomic_DNA"/>
</dbReference>
<evidence type="ECO:0000313" key="1">
    <source>
        <dbReference type="EMBL" id="PRP70835.1"/>
    </source>
</evidence>
<dbReference type="AlphaFoldDB" id="A0A2S9X579"/>
<sequence length="80" mass="9596">MRKEKIFELDELWWDLLLENIRDPDMRKSTQFMNVVRQVLEKQQLEFSEVPEDGPVRDLIKELEDRGLPVFHEGARVSLN</sequence>
<comment type="caution">
    <text evidence="1">The sequence shown here is derived from an EMBL/GenBank/DDBJ whole genome shotgun (WGS) entry which is preliminary data.</text>
</comment>
<accession>A0A2S9X579</accession>
<proteinExistence type="predicted"/>
<protein>
    <submittedName>
        <fullName evidence="1">Uncharacterized protein</fullName>
    </submittedName>
</protein>
<evidence type="ECO:0000313" key="2">
    <source>
        <dbReference type="Proteomes" id="UP000239469"/>
    </source>
</evidence>